<sequence length="74" mass="8292">VLLERAKALMERVAAPPRAPVQETTRGAATSPAVIVAGDYLWYKRDPPPDAHLQFLVQSEQETSYCYRKCEMVA</sequence>
<dbReference type="AlphaFoldDB" id="A0A1X7TL72"/>
<name>A0A1X7TL72_AMPQE</name>
<dbReference type="EnsemblMetazoa" id="Aqu2.1.15570_001">
    <property type="protein sequence ID" value="Aqu2.1.15570_001"/>
    <property type="gene ID" value="Aqu2.1.15570"/>
</dbReference>
<protein>
    <submittedName>
        <fullName evidence="1">Uncharacterized protein</fullName>
    </submittedName>
</protein>
<accession>A0A1X7TL72</accession>
<dbReference type="InParanoid" id="A0A1X7TL72"/>
<evidence type="ECO:0000313" key="1">
    <source>
        <dbReference type="EnsemblMetazoa" id="Aqu2.1.15570_001"/>
    </source>
</evidence>
<reference evidence="1" key="1">
    <citation type="submission" date="2017-05" db="UniProtKB">
        <authorList>
            <consortium name="EnsemblMetazoa"/>
        </authorList>
    </citation>
    <scope>IDENTIFICATION</scope>
</reference>
<proteinExistence type="predicted"/>
<organism evidence="1">
    <name type="scientific">Amphimedon queenslandica</name>
    <name type="common">Sponge</name>
    <dbReference type="NCBI Taxonomy" id="400682"/>
    <lineage>
        <taxon>Eukaryota</taxon>
        <taxon>Metazoa</taxon>
        <taxon>Porifera</taxon>
        <taxon>Demospongiae</taxon>
        <taxon>Heteroscleromorpha</taxon>
        <taxon>Haplosclerida</taxon>
        <taxon>Niphatidae</taxon>
        <taxon>Amphimedon</taxon>
    </lineage>
</organism>